<reference evidence="2" key="1">
    <citation type="submission" date="2018-05" db="EMBL/GenBank/DDBJ databases">
        <authorList>
            <person name="Lanie J.A."/>
            <person name="Ng W.-L."/>
            <person name="Kazmierczak K.M."/>
            <person name="Andrzejewski T.M."/>
            <person name="Davidsen T.M."/>
            <person name="Wayne K.J."/>
            <person name="Tettelin H."/>
            <person name="Glass J.I."/>
            <person name="Rusch D."/>
            <person name="Podicherti R."/>
            <person name="Tsui H.-C.T."/>
            <person name="Winkler M.E."/>
        </authorList>
    </citation>
    <scope>NUCLEOTIDE SEQUENCE</scope>
</reference>
<dbReference type="InterPro" id="IPR002937">
    <property type="entry name" value="Amino_oxidase"/>
</dbReference>
<feature type="domain" description="Amine oxidase" evidence="1">
    <location>
        <begin position="12"/>
        <end position="409"/>
    </location>
</feature>
<dbReference type="NCBIfam" id="NF005560">
    <property type="entry name" value="PRK07233.1"/>
    <property type="match status" value="1"/>
</dbReference>
<dbReference type="EMBL" id="UINC01005889">
    <property type="protein sequence ID" value="SVA24186.1"/>
    <property type="molecule type" value="Genomic_DNA"/>
</dbReference>
<accession>A0A381U7H9</accession>
<dbReference type="Gene3D" id="3.50.50.60">
    <property type="entry name" value="FAD/NAD(P)-binding domain"/>
    <property type="match status" value="1"/>
</dbReference>
<evidence type="ECO:0000259" key="1">
    <source>
        <dbReference type="Pfam" id="PF01593"/>
    </source>
</evidence>
<dbReference type="AlphaFoldDB" id="A0A381U7H9"/>
<dbReference type="PRINTS" id="PR00419">
    <property type="entry name" value="ADXRDTASE"/>
</dbReference>
<dbReference type="PANTHER" id="PTHR42923">
    <property type="entry name" value="PROTOPORPHYRINOGEN OXIDASE"/>
    <property type="match status" value="1"/>
</dbReference>
<dbReference type="PANTHER" id="PTHR42923:SF46">
    <property type="entry name" value="AMINE OXIDASE"/>
    <property type="match status" value="1"/>
</dbReference>
<sequence length="440" mass="49985">MKIGIIGAGALGLTAAYELTKVGHQAEIFERAPFIGGQASTFEIGTGRLERGYHHLFRSDVDIVDLINEIGLGHKLRWIESKVGIFHGGKIWDFASPKDLLAFGGLGFLDRLRLGLVTFYLQKTNNLSSFEGVTAKEWLERKVGRKPYQVIWEPMLKGKFGRYYDKVSMAWLWNKIHLRVASRERLWDKEKLGYPMGSFGEVFDVLEKKIREQGGDVHLSSGVNKVLVENNKAVGLELDIKGKGIVTKEYDSIIATTPSYIFGRLVPNLPESFLHNLKKTSYLSAVLIILVLDRPLTNKYWLNIADRDMPFVGVIEHTNFVDPSVYGDNHIVYITNYPSVDDPIYRMNGEDLLETYLPYLCQLNTSFDRSWIKNYFHHKVDAAQPIIGVNYRDRIPSHHTPVENLYLANTTQIYPEDRGTNYSVQLGRKIASIVLKDGTS</sequence>
<evidence type="ECO:0000313" key="2">
    <source>
        <dbReference type="EMBL" id="SVA24186.1"/>
    </source>
</evidence>
<proteinExistence type="predicted"/>
<gene>
    <name evidence="2" type="ORF">METZ01_LOCUS77040</name>
</gene>
<dbReference type="SUPFAM" id="SSF51905">
    <property type="entry name" value="FAD/NAD(P)-binding domain"/>
    <property type="match status" value="1"/>
</dbReference>
<dbReference type="InterPro" id="IPR036188">
    <property type="entry name" value="FAD/NAD-bd_sf"/>
</dbReference>
<organism evidence="2">
    <name type="scientific">marine metagenome</name>
    <dbReference type="NCBI Taxonomy" id="408172"/>
    <lineage>
        <taxon>unclassified sequences</taxon>
        <taxon>metagenomes</taxon>
        <taxon>ecological metagenomes</taxon>
    </lineage>
</organism>
<dbReference type="GO" id="GO:0016491">
    <property type="term" value="F:oxidoreductase activity"/>
    <property type="evidence" value="ECO:0007669"/>
    <property type="project" value="InterPro"/>
</dbReference>
<name>A0A381U7H9_9ZZZZ</name>
<protein>
    <recommendedName>
        <fullName evidence="1">Amine oxidase domain-containing protein</fullName>
    </recommendedName>
</protein>
<dbReference type="Pfam" id="PF01593">
    <property type="entry name" value="Amino_oxidase"/>
    <property type="match status" value="1"/>
</dbReference>
<dbReference type="InterPro" id="IPR050464">
    <property type="entry name" value="Zeta_carotene_desat/Oxidored"/>
</dbReference>